<accession>X1JUX1</accession>
<evidence type="ECO:0000259" key="1">
    <source>
        <dbReference type="Pfam" id="PF06283"/>
    </source>
</evidence>
<comment type="caution">
    <text evidence="2">The sequence shown here is derived from an EMBL/GenBank/DDBJ whole genome shotgun (WGS) entry which is preliminary data.</text>
</comment>
<sequence>MPTLKVLMLTHSAGFKHDCLPVAEKSIRQLGKKSGVYEATVTEDCSIVNADNLKRYDVLIFCTTGELPMSEEQKFALIDFVKSGKGFVGIHNATDTFYKFPQYGEMLGGYIG</sequence>
<feature type="non-terminal residue" evidence="2">
    <location>
        <position position="112"/>
    </location>
</feature>
<dbReference type="AlphaFoldDB" id="X1JUX1"/>
<dbReference type="SUPFAM" id="SSF52317">
    <property type="entry name" value="Class I glutamine amidotransferase-like"/>
    <property type="match status" value="1"/>
</dbReference>
<dbReference type="Pfam" id="PF06283">
    <property type="entry name" value="ThuA"/>
    <property type="match status" value="1"/>
</dbReference>
<feature type="domain" description="ThuA-like" evidence="1">
    <location>
        <begin position="5"/>
        <end position="110"/>
    </location>
</feature>
<dbReference type="PANTHER" id="PTHR40469">
    <property type="entry name" value="SECRETED GLYCOSYL HYDROLASE"/>
    <property type="match status" value="1"/>
</dbReference>
<dbReference type="EMBL" id="BARU01038204">
    <property type="protein sequence ID" value="GAH82059.1"/>
    <property type="molecule type" value="Genomic_DNA"/>
</dbReference>
<evidence type="ECO:0000313" key="2">
    <source>
        <dbReference type="EMBL" id="GAH82059.1"/>
    </source>
</evidence>
<dbReference type="PANTHER" id="PTHR40469:SF2">
    <property type="entry name" value="GALACTOSE-BINDING DOMAIN-LIKE SUPERFAMILY PROTEIN"/>
    <property type="match status" value="1"/>
</dbReference>
<protein>
    <recommendedName>
        <fullName evidence="1">ThuA-like domain-containing protein</fullName>
    </recommendedName>
</protein>
<reference evidence="2" key="1">
    <citation type="journal article" date="2014" name="Front. Microbiol.">
        <title>High frequency of phylogenetically diverse reductive dehalogenase-homologous genes in deep subseafloor sedimentary metagenomes.</title>
        <authorList>
            <person name="Kawai M."/>
            <person name="Futagami T."/>
            <person name="Toyoda A."/>
            <person name="Takaki Y."/>
            <person name="Nishi S."/>
            <person name="Hori S."/>
            <person name="Arai W."/>
            <person name="Tsubouchi T."/>
            <person name="Morono Y."/>
            <person name="Uchiyama I."/>
            <person name="Ito T."/>
            <person name="Fujiyama A."/>
            <person name="Inagaki F."/>
            <person name="Takami H."/>
        </authorList>
    </citation>
    <scope>NUCLEOTIDE SEQUENCE</scope>
    <source>
        <strain evidence="2">Expedition CK06-06</strain>
    </source>
</reference>
<name>X1JUX1_9ZZZZ</name>
<dbReference type="Gene3D" id="3.40.50.880">
    <property type="match status" value="1"/>
</dbReference>
<organism evidence="2">
    <name type="scientific">marine sediment metagenome</name>
    <dbReference type="NCBI Taxonomy" id="412755"/>
    <lineage>
        <taxon>unclassified sequences</taxon>
        <taxon>metagenomes</taxon>
        <taxon>ecological metagenomes</taxon>
    </lineage>
</organism>
<gene>
    <name evidence="2" type="ORF">S03H2_59413</name>
</gene>
<dbReference type="InterPro" id="IPR029010">
    <property type="entry name" value="ThuA-like"/>
</dbReference>
<dbReference type="InterPro" id="IPR029062">
    <property type="entry name" value="Class_I_gatase-like"/>
</dbReference>
<proteinExistence type="predicted"/>